<accession>A0A836NB87</accession>
<dbReference type="AlphaFoldDB" id="A0A836NB87"/>
<protein>
    <submittedName>
        <fullName evidence="1">Uncharacterized protein</fullName>
    </submittedName>
</protein>
<reference evidence="1 2" key="1">
    <citation type="submission" date="2014-06" db="EMBL/GenBank/DDBJ databases">
        <title>Genetic Variability of E. coli after antibiotic treatment.</title>
        <authorList>
            <person name="Silbergeld E."/>
            <person name="Coles C."/>
            <person name="Seidman J.C."/>
            <person name="You Y."/>
            <person name="George J."/>
            <person name="Nadendla S."/>
            <person name="Daugherty S.C."/>
            <person name="Nagaraj S."/>
            <person name="Ott S."/>
            <person name="Klega K."/>
            <person name="Rasko D."/>
        </authorList>
    </citation>
    <scope>NUCLEOTIDE SEQUENCE [LARGE SCALE GENOMIC DNA]</scope>
    <source>
        <strain evidence="1 2">2-460-02_S1_C1</strain>
    </source>
</reference>
<sequence length="53" mass="6064">MSDDKPRHICHPFLMLDEQQLTPVFKFLHNILSFSAQQNASGGRIMPLLRLNG</sequence>
<organism evidence="1 2">
    <name type="scientific">Escherichia coli 2-460-02_S1_C1</name>
    <dbReference type="NCBI Taxonomy" id="1444044"/>
    <lineage>
        <taxon>Bacteria</taxon>
        <taxon>Pseudomonadati</taxon>
        <taxon>Pseudomonadota</taxon>
        <taxon>Gammaproteobacteria</taxon>
        <taxon>Enterobacterales</taxon>
        <taxon>Enterobacteriaceae</taxon>
        <taxon>Escherichia</taxon>
    </lineage>
</organism>
<proteinExistence type="predicted"/>
<dbReference type="Proteomes" id="UP000028038">
    <property type="component" value="Unassembled WGS sequence"/>
</dbReference>
<evidence type="ECO:0000313" key="2">
    <source>
        <dbReference type="Proteomes" id="UP000028038"/>
    </source>
</evidence>
<gene>
    <name evidence="1" type="ORF">AB05_2392</name>
</gene>
<name>A0A836NB87_ECOLX</name>
<evidence type="ECO:0000313" key="1">
    <source>
        <dbReference type="EMBL" id="KEO30793.1"/>
    </source>
</evidence>
<comment type="caution">
    <text evidence="1">The sequence shown here is derived from an EMBL/GenBank/DDBJ whole genome shotgun (WGS) entry which is preliminary data.</text>
</comment>
<dbReference type="EMBL" id="JOSS01000041">
    <property type="protein sequence ID" value="KEO30793.1"/>
    <property type="molecule type" value="Genomic_DNA"/>
</dbReference>